<evidence type="ECO:0000256" key="3">
    <source>
        <dbReference type="ARBA" id="ARBA00022679"/>
    </source>
</evidence>
<keyword evidence="4 9" id="KW-0812">Transmembrane</keyword>
<feature type="transmembrane region" description="Helical" evidence="9">
    <location>
        <begin position="36"/>
        <end position="53"/>
    </location>
</feature>
<feature type="transmembrane region" description="Helical" evidence="9">
    <location>
        <begin position="239"/>
        <end position="262"/>
    </location>
</feature>
<dbReference type="PANTHER" id="PTHR31595:SF46">
    <property type="entry name" value="ACYL-COA--STEROL O-ACYLTRANSFERASE 1"/>
    <property type="match status" value="1"/>
</dbReference>
<feature type="transmembrane region" description="Helical" evidence="9">
    <location>
        <begin position="520"/>
        <end position="544"/>
    </location>
</feature>
<protein>
    <recommendedName>
        <fullName evidence="10">Wax synthase domain-containing protein</fullName>
    </recommendedName>
</protein>
<feature type="transmembrane region" description="Helical" evidence="9">
    <location>
        <begin position="632"/>
        <end position="651"/>
    </location>
</feature>
<evidence type="ECO:0000256" key="7">
    <source>
        <dbReference type="ARBA" id="ARBA00023136"/>
    </source>
</evidence>
<name>A0A498IVH7_MALDO</name>
<dbReference type="GO" id="GO:0006629">
    <property type="term" value="P:lipid metabolic process"/>
    <property type="evidence" value="ECO:0007669"/>
    <property type="project" value="UniProtKB-KW"/>
</dbReference>
<comment type="subcellular location">
    <subcellularLocation>
        <location evidence="1">Membrane</location>
        <topology evidence="1">Multi-pass membrane protein</topology>
    </subcellularLocation>
</comment>
<dbReference type="InterPro" id="IPR032805">
    <property type="entry name" value="Wax_synthase_dom"/>
</dbReference>
<comment type="similarity">
    <text evidence="2">Belongs to the wax synthase family.</text>
</comment>
<keyword evidence="6" id="KW-0443">Lipid metabolism</keyword>
<dbReference type="EMBL" id="RDQH01000336">
    <property type="protein sequence ID" value="RXH85842.1"/>
    <property type="molecule type" value="Genomic_DNA"/>
</dbReference>
<evidence type="ECO:0000256" key="8">
    <source>
        <dbReference type="ARBA" id="ARBA00023315"/>
    </source>
</evidence>
<feature type="transmembrane region" description="Helical" evidence="9">
    <location>
        <begin position="604"/>
        <end position="625"/>
    </location>
</feature>
<evidence type="ECO:0000256" key="1">
    <source>
        <dbReference type="ARBA" id="ARBA00004141"/>
    </source>
</evidence>
<accession>A0A498IVH7</accession>
<evidence type="ECO:0000256" key="6">
    <source>
        <dbReference type="ARBA" id="ARBA00023098"/>
    </source>
</evidence>
<feature type="transmembrane region" description="Helical" evidence="9">
    <location>
        <begin position="59"/>
        <end position="79"/>
    </location>
</feature>
<evidence type="ECO:0000256" key="4">
    <source>
        <dbReference type="ARBA" id="ARBA00022692"/>
    </source>
</evidence>
<evidence type="ECO:0000256" key="2">
    <source>
        <dbReference type="ARBA" id="ARBA00007282"/>
    </source>
</evidence>
<evidence type="ECO:0000256" key="5">
    <source>
        <dbReference type="ARBA" id="ARBA00022989"/>
    </source>
</evidence>
<feature type="transmembrane region" description="Helical" evidence="9">
    <location>
        <begin position="160"/>
        <end position="182"/>
    </location>
</feature>
<keyword evidence="3" id="KW-0808">Transferase</keyword>
<feature type="domain" description="Wax synthase" evidence="10">
    <location>
        <begin position="191"/>
        <end position="277"/>
    </location>
</feature>
<reference evidence="11 12" key="1">
    <citation type="submission" date="2018-10" db="EMBL/GenBank/DDBJ databases">
        <title>A high-quality apple genome assembly.</title>
        <authorList>
            <person name="Hu J."/>
        </authorList>
    </citation>
    <scope>NUCLEOTIDE SEQUENCE [LARGE SCALE GENOMIC DNA]</scope>
    <source>
        <strain evidence="12">cv. HFTH1</strain>
        <tissue evidence="11">Young leaf</tissue>
    </source>
</reference>
<feature type="domain" description="Wax synthase" evidence="10">
    <location>
        <begin position="553"/>
        <end position="639"/>
    </location>
</feature>
<proteinExistence type="inferred from homology"/>
<feature type="transmembrane region" description="Helical" evidence="9">
    <location>
        <begin position="392"/>
        <end position="409"/>
    </location>
</feature>
<evidence type="ECO:0000256" key="9">
    <source>
        <dbReference type="SAM" id="Phobius"/>
    </source>
</evidence>
<dbReference type="STRING" id="3750.A0A498IVH7"/>
<dbReference type="PANTHER" id="PTHR31595">
    <property type="entry name" value="LONG-CHAIN-ALCOHOL O-FATTY-ACYLTRANSFERASE 3-RELATED"/>
    <property type="match status" value="1"/>
</dbReference>
<organism evidence="11 12">
    <name type="scientific">Malus domestica</name>
    <name type="common">Apple</name>
    <name type="synonym">Pyrus malus</name>
    <dbReference type="NCBI Taxonomy" id="3750"/>
    <lineage>
        <taxon>Eukaryota</taxon>
        <taxon>Viridiplantae</taxon>
        <taxon>Streptophyta</taxon>
        <taxon>Embryophyta</taxon>
        <taxon>Tracheophyta</taxon>
        <taxon>Spermatophyta</taxon>
        <taxon>Magnoliopsida</taxon>
        <taxon>eudicotyledons</taxon>
        <taxon>Gunneridae</taxon>
        <taxon>Pentapetalae</taxon>
        <taxon>rosids</taxon>
        <taxon>fabids</taxon>
        <taxon>Rosales</taxon>
        <taxon>Rosaceae</taxon>
        <taxon>Amygdaloideae</taxon>
        <taxon>Maleae</taxon>
        <taxon>Malus</taxon>
    </lineage>
</organism>
<keyword evidence="5 9" id="KW-1133">Transmembrane helix</keyword>
<keyword evidence="12" id="KW-1185">Reference proteome</keyword>
<feature type="transmembrane region" description="Helical" evidence="9">
    <location>
        <begin position="305"/>
        <end position="323"/>
    </location>
</feature>
<dbReference type="GO" id="GO:0016020">
    <property type="term" value="C:membrane"/>
    <property type="evidence" value="ECO:0007669"/>
    <property type="project" value="UniProtKB-SubCell"/>
</dbReference>
<dbReference type="AlphaFoldDB" id="A0A498IVH7"/>
<dbReference type="Pfam" id="PF13813">
    <property type="entry name" value="MBOAT_2"/>
    <property type="match status" value="2"/>
</dbReference>
<evidence type="ECO:0000313" key="11">
    <source>
        <dbReference type="EMBL" id="RXH85842.1"/>
    </source>
</evidence>
<evidence type="ECO:0000313" key="12">
    <source>
        <dbReference type="Proteomes" id="UP000290289"/>
    </source>
</evidence>
<dbReference type="InterPro" id="IPR044851">
    <property type="entry name" value="Wax_synthase"/>
</dbReference>
<keyword evidence="7 9" id="KW-0472">Membrane</keyword>
<dbReference type="GO" id="GO:0008374">
    <property type="term" value="F:O-acyltransferase activity"/>
    <property type="evidence" value="ECO:0007669"/>
    <property type="project" value="InterPro"/>
</dbReference>
<gene>
    <name evidence="11" type="ORF">DVH24_016895</name>
</gene>
<evidence type="ECO:0000259" key="10">
    <source>
        <dbReference type="Pfam" id="PF13813"/>
    </source>
</evidence>
<feature type="transmembrane region" description="Helical" evidence="9">
    <location>
        <begin position="12"/>
        <end position="29"/>
    </location>
</feature>
<feature type="transmembrane region" description="Helical" evidence="9">
    <location>
        <begin position="663"/>
        <end position="683"/>
    </location>
</feature>
<comment type="caution">
    <text evidence="11">The sequence shown here is derived from an EMBL/GenBank/DDBJ whole genome shotgun (WGS) entry which is preliminary data.</text>
</comment>
<feature type="transmembrane region" description="Helical" evidence="9">
    <location>
        <begin position="274"/>
        <end position="293"/>
    </location>
</feature>
<keyword evidence="8" id="KW-0012">Acyltransferase</keyword>
<sequence>MEGEIGNFVKVWLSVYLSLCYCYAIAKFVPKGVPRLLLIIPIVSLFLYLPLHLSSLHLGGTTAFFISWLANFKLLLFAFGKGPLCSDPSISLLRFVAVACLPIKIQQNQYSKTQNKENPAPKITKNGTKSPLNYAVKGLLFALLVKLYDYKEHIHPNLLWIMYCFHIYFALEIILVIAATLARALLGLELEPQFDEPYLSSSLQDFWGRRWNIMVTSILRPTVYEPILALATRVVGRRWATLAGVMGTFVVSAIMHELIFYYLGRTRPTWEITWFFLLHGACLVAEISVKKAVGKRKKLQLPRSVSGPLTVAFVMATVFWLFFPPLLRCKADVRALEEYAAVGAFVKNIGHAFASTAKLEGEIPIFFMVWILVVASLSYCHTVGNVTSPGTTRLLAVLPVVFFFFYLPLNLTTIFLGGPSSFFLAWLANFKLLLFAFNKGPLATTPPTSISHFIPLACLPIKFRNDPKNHEKKERPAQRISASKSLPKGQKSTLNYVTKALIFSTSVHVYHNKQFIHPKILLFLYSIYMYTGLELILALVGSLARVFLGVNFEPQFDEPYLATSLQDFWGSRWNIMVSRILHPTVYQPVREISTGALGTKWAPIPAVIASFFVSAVMHELIFYYIGRTLPTWELTCFFLLHGICLSIEIVIKKAFDGKWRLPAAVSGPLAMAFVVATGVWLFLPSIMVRCEPDVMAYREYTAFTEFMKSVGNFVKVSFLSIVGK</sequence>
<feature type="transmembrane region" description="Helical" evidence="9">
    <location>
        <begin position="415"/>
        <end position="437"/>
    </location>
</feature>
<feature type="transmembrane region" description="Helical" evidence="9">
    <location>
        <begin position="363"/>
        <end position="380"/>
    </location>
</feature>
<dbReference type="Proteomes" id="UP000290289">
    <property type="component" value="Chromosome 10"/>
</dbReference>